<evidence type="ECO:0000256" key="10">
    <source>
        <dbReference type="PIRNR" id="PIRNR006268"/>
    </source>
</evidence>
<evidence type="ECO:0000256" key="6">
    <source>
        <dbReference type="ARBA" id="ARBA00022827"/>
    </source>
</evidence>
<keyword evidence="5 10" id="KW-0479">Metal-binding</keyword>
<keyword evidence="3 10" id="KW-0285">Flavoprotein</keyword>
<dbReference type="OrthoDB" id="9778595at2"/>
<evidence type="ECO:0000256" key="1">
    <source>
        <dbReference type="ARBA" id="ARBA00011955"/>
    </source>
</evidence>
<evidence type="ECO:0000256" key="5">
    <source>
        <dbReference type="ARBA" id="ARBA00022723"/>
    </source>
</evidence>
<proteinExistence type="inferred from homology"/>
<evidence type="ECO:0000313" key="12">
    <source>
        <dbReference type="EMBL" id="AWN40910.1"/>
    </source>
</evidence>
<dbReference type="EC" id="2.7.1.180" evidence="1 10"/>
<dbReference type="PANTHER" id="PTHR30040:SF2">
    <property type="entry name" value="FAD:PROTEIN FMN TRANSFERASE"/>
    <property type="match status" value="1"/>
</dbReference>
<gene>
    <name evidence="12" type="ORF">DK389_10715</name>
</gene>
<dbReference type="KEGG" id="mets:DK389_10715"/>
<feature type="binding site" evidence="11">
    <location>
        <position position="293"/>
    </location>
    <ligand>
        <name>Mg(2+)</name>
        <dbReference type="ChEBI" id="CHEBI:18420"/>
    </ligand>
</feature>
<evidence type="ECO:0000313" key="13">
    <source>
        <dbReference type="Proteomes" id="UP000245926"/>
    </source>
</evidence>
<dbReference type="Pfam" id="PF02424">
    <property type="entry name" value="ApbE"/>
    <property type="match status" value="1"/>
</dbReference>
<feature type="binding site" evidence="11">
    <location>
        <position position="183"/>
    </location>
    <ligand>
        <name>Mg(2+)</name>
        <dbReference type="ChEBI" id="CHEBI:18420"/>
    </ligand>
</feature>
<comment type="similarity">
    <text evidence="10">Belongs to the ApbE family.</text>
</comment>
<accession>A0A2U8W5W3</accession>
<dbReference type="Gene3D" id="3.10.520.10">
    <property type="entry name" value="ApbE-like domains"/>
    <property type="match status" value="1"/>
</dbReference>
<reference evidence="13" key="1">
    <citation type="submission" date="2018-05" db="EMBL/GenBank/DDBJ databases">
        <title>Complete Genome Sequence of Methylobacterium sp. 17SD2-17.</title>
        <authorList>
            <person name="Srinivasan S."/>
        </authorList>
    </citation>
    <scope>NUCLEOTIDE SEQUENCE [LARGE SCALE GENOMIC DNA]</scope>
    <source>
        <strain evidence="13">17SD2-17</strain>
    </source>
</reference>
<sequence>MTARRFLPRRRLLLGAAGAIAAASLGAGAFRTLARARGLAARTGAGLAFGTTVSLTVAAAEAPEAEAALTEAFRAIRAVEAAASLFRADSALSRLNRDGVLQRPDPLLLALLRFALDLAAETGGAFDPTVQPLWTLWAEAAARGGRPDAAALRETLARVGWTRVRIADDAIRLPAGMGLTLNGIVQGFAADRVMAVLEARGIANAFVDTGEFGARGAHPDGVPWRLGIADPREPARIREVIAPFSGFAATSGDYATSFSPDHADHHIFDPATGRSPRSLASVTVTAPTGLLADGLSTTAMVLGERRGRDLVARHPGCAMRVVAKA</sequence>
<dbReference type="RefSeq" id="WP_109889467.1">
    <property type="nucleotide sequence ID" value="NZ_CP029550.1"/>
</dbReference>
<evidence type="ECO:0000256" key="8">
    <source>
        <dbReference type="ARBA" id="ARBA00031306"/>
    </source>
</evidence>
<keyword evidence="7 10" id="KW-0460">Magnesium</keyword>
<evidence type="ECO:0000256" key="3">
    <source>
        <dbReference type="ARBA" id="ARBA00022630"/>
    </source>
</evidence>
<evidence type="ECO:0000256" key="4">
    <source>
        <dbReference type="ARBA" id="ARBA00022679"/>
    </source>
</evidence>
<feature type="binding site" evidence="11">
    <location>
        <position position="297"/>
    </location>
    <ligand>
        <name>Mg(2+)</name>
        <dbReference type="ChEBI" id="CHEBI:18420"/>
    </ligand>
</feature>
<evidence type="ECO:0000256" key="2">
    <source>
        <dbReference type="ARBA" id="ARBA00016337"/>
    </source>
</evidence>
<dbReference type="InterPro" id="IPR006311">
    <property type="entry name" value="TAT_signal"/>
</dbReference>
<dbReference type="PANTHER" id="PTHR30040">
    <property type="entry name" value="THIAMINE BIOSYNTHESIS LIPOPROTEIN APBE"/>
    <property type="match status" value="1"/>
</dbReference>
<protein>
    <recommendedName>
        <fullName evidence="2 10">FAD:protein FMN transferase</fullName>
        <ecNumber evidence="1 10">2.7.1.180</ecNumber>
    </recommendedName>
    <alternativeName>
        <fullName evidence="8 10">Flavin transferase</fullName>
    </alternativeName>
</protein>
<comment type="cofactor">
    <cofactor evidence="11">
        <name>Mg(2+)</name>
        <dbReference type="ChEBI" id="CHEBI:18420"/>
    </cofactor>
    <cofactor evidence="11">
        <name>Mn(2+)</name>
        <dbReference type="ChEBI" id="CHEBI:29035"/>
    </cofactor>
    <text evidence="11">Magnesium. Can also use manganese.</text>
</comment>
<dbReference type="GO" id="GO:0046872">
    <property type="term" value="F:metal ion binding"/>
    <property type="evidence" value="ECO:0007669"/>
    <property type="project" value="UniProtKB-UniRule"/>
</dbReference>
<comment type="catalytic activity">
    <reaction evidence="9 10">
        <text>L-threonyl-[protein] + FAD = FMN-L-threonyl-[protein] + AMP + H(+)</text>
        <dbReference type="Rhea" id="RHEA:36847"/>
        <dbReference type="Rhea" id="RHEA-COMP:11060"/>
        <dbReference type="Rhea" id="RHEA-COMP:11061"/>
        <dbReference type="ChEBI" id="CHEBI:15378"/>
        <dbReference type="ChEBI" id="CHEBI:30013"/>
        <dbReference type="ChEBI" id="CHEBI:57692"/>
        <dbReference type="ChEBI" id="CHEBI:74257"/>
        <dbReference type="ChEBI" id="CHEBI:456215"/>
        <dbReference type="EC" id="2.7.1.180"/>
    </reaction>
</comment>
<dbReference type="GO" id="GO:0016740">
    <property type="term" value="F:transferase activity"/>
    <property type="evidence" value="ECO:0007669"/>
    <property type="project" value="UniProtKB-UniRule"/>
</dbReference>
<dbReference type="InterPro" id="IPR024932">
    <property type="entry name" value="ApbE"/>
</dbReference>
<name>A0A2U8W5W3_9HYPH</name>
<keyword evidence="6 10" id="KW-0274">FAD</keyword>
<evidence type="ECO:0000256" key="7">
    <source>
        <dbReference type="ARBA" id="ARBA00022842"/>
    </source>
</evidence>
<dbReference type="SUPFAM" id="SSF143631">
    <property type="entry name" value="ApbE-like"/>
    <property type="match status" value="1"/>
</dbReference>
<dbReference type="Proteomes" id="UP000245926">
    <property type="component" value="Chromosome"/>
</dbReference>
<dbReference type="InterPro" id="IPR003374">
    <property type="entry name" value="ApbE-like_sf"/>
</dbReference>
<dbReference type="AlphaFoldDB" id="A0A2U8W5W3"/>
<keyword evidence="4 10" id="KW-0808">Transferase</keyword>
<evidence type="ECO:0000256" key="9">
    <source>
        <dbReference type="ARBA" id="ARBA00048540"/>
    </source>
</evidence>
<dbReference type="EMBL" id="CP029550">
    <property type="protein sequence ID" value="AWN40910.1"/>
    <property type="molecule type" value="Genomic_DNA"/>
</dbReference>
<keyword evidence="13" id="KW-1185">Reference proteome</keyword>
<organism evidence="12 13">
    <name type="scientific">Methylobacterium durans</name>
    <dbReference type="NCBI Taxonomy" id="2202825"/>
    <lineage>
        <taxon>Bacteria</taxon>
        <taxon>Pseudomonadati</taxon>
        <taxon>Pseudomonadota</taxon>
        <taxon>Alphaproteobacteria</taxon>
        <taxon>Hyphomicrobiales</taxon>
        <taxon>Methylobacteriaceae</taxon>
        <taxon>Methylobacterium</taxon>
    </lineage>
</organism>
<dbReference type="PIRSF" id="PIRSF006268">
    <property type="entry name" value="ApbE"/>
    <property type="match status" value="1"/>
</dbReference>
<evidence type="ECO:0000256" key="11">
    <source>
        <dbReference type="PIRSR" id="PIRSR006268-2"/>
    </source>
</evidence>
<dbReference type="PROSITE" id="PS51318">
    <property type="entry name" value="TAT"/>
    <property type="match status" value="1"/>
</dbReference>